<accession>A0A9Y2MSN7</accession>
<organism evidence="2 3">
    <name type="scientific">Amycolatopsis carbonis</name>
    <dbReference type="NCBI Taxonomy" id="715471"/>
    <lineage>
        <taxon>Bacteria</taxon>
        <taxon>Bacillati</taxon>
        <taxon>Actinomycetota</taxon>
        <taxon>Actinomycetes</taxon>
        <taxon>Pseudonocardiales</taxon>
        <taxon>Pseudonocardiaceae</taxon>
        <taxon>Amycolatopsis</taxon>
    </lineage>
</organism>
<proteinExistence type="predicted"/>
<dbReference type="RefSeq" id="WP_285967588.1">
    <property type="nucleotide sequence ID" value="NZ_CP127294.1"/>
</dbReference>
<keyword evidence="1" id="KW-1133">Transmembrane helix</keyword>
<sequence length="170" mass="18586">MPGKLSDDQIEELVAGYRSGSTLFGMDRRTVSNVRCRHHVPTRRRGLSPEQADDAIDSYNLGWSLARVGERVASTTSPLAITVCGLKLLVIRLRGAALSAYARLAHLYASPGDDQDEEGTHRSLLLVVIGYVIAILIGLFVPIAAVALYFGIVVYLIVSLHQIARAVFRR</sequence>
<dbReference type="AlphaFoldDB" id="A0A9Y2MSN7"/>
<keyword evidence="3" id="KW-1185">Reference proteome</keyword>
<keyword evidence="1" id="KW-0472">Membrane</keyword>
<evidence type="ECO:0000256" key="1">
    <source>
        <dbReference type="SAM" id="Phobius"/>
    </source>
</evidence>
<reference evidence="2 3" key="1">
    <citation type="submission" date="2023-06" db="EMBL/GenBank/DDBJ databases">
        <authorList>
            <person name="Oyuntsetseg B."/>
            <person name="Kim S.B."/>
        </authorList>
    </citation>
    <scope>NUCLEOTIDE SEQUENCE [LARGE SCALE GENOMIC DNA]</scope>
    <source>
        <strain evidence="2 3">2-15</strain>
    </source>
</reference>
<feature type="transmembrane region" description="Helical" evidence="1">
    <location>
        <begin position="147"/>
        <end position="168"/>
    </location>
</feature>
<evidence type="ECO:0000313" key="2">
    <source>
        <dbReference type="EMBL" id="WIX76841.1"/>
    </source>
</evidence>
<evidence type="ECO:0000313" key="3">
    <source>
        <dbReference type="Proteomes" id="UP001236014"/>
    </source>
</evidence>
<dbReference type="Proteomes" id="UP001236014">
    <property type="component" value="Chromosome"/>
</dbReference>
<gene>
    <name evidence="2" type="ORF">QRX50_36250</name>
</gene>
<keyword evidence="1" id="KW-0812">Transmembrane</keyword>
<name>A0A9Y2MSN7_9PSEU</name>
<protein>
    <submittedName>
        <fullName evidence="2">Uncharacterized protein</fullName>
    </submittedName>
</protein>
<dbReference type="KEGG" id="acab:QRX50_36250"/>
<dbReference type="EMBL" id="CP127294">
    <property type="protein sequence ID" value="WIX76841.1"/>
    <property type="molecule type" value="Genomic_DNA"/>
</dbReference>